<reference evidence="1 2" key="1">
    <citation type="submission" date="2019-03" db="EMBL/GenBank/DDBJ databases">
        <title>Genomic Encyclopedia of Type Strains, Phase IV (KMG-IV): sequencing the most valuable type-strain genomes for metagenomic binning, comparative biology and taxonomic classification.</title>
        <authorList>
            <person name="Goeker M."/>
        </authorList>
    </citation>
    <scope>NUCLEOTIDE SEQUENCE [LARGE SCALE GENOMIC DNA]</scope>
    <source>
        <strain evidence="1 2">DSM 11170</strain>
    </source>
</reference>
<sequence>MKITQESDYALRVIAYLSKAEYGDIIEAQRIAETQAIPLRFLLKLLRKLHHADLLKSYRGSHGGFALNRLPGEISLKDVIEAIEGPIYVNPCLGNIQFCNLVTDKTECQVHLALSQIQERFLRDLARVTFADLIKYES</sequence>
<dbReference type="Gene3D" id="1.10.10.10">
    <property type="entry name" value="Winged helix-like DNA-binding domain superfamily/Winged helix DNA-binding domain"/>
    <property type="match status" value="1"/>
</dbReference>
<gene>
    <name evidence="1" type="ORF">EDD73_10792</name>
</gene>
<keyword evidence="2" id="KW-1185">Reference proteome</keyword>
<dbReference type="NCBIfam" id="TIGR00738">
    <property type="entry name" value="rrf2_super"/>
    <property type="match status" value="1"/>
</dbReference>
<dbReference type="EMBL" id="SLXT01000007">
    <property type="protein sequence ID" value="TCP65019.1"/>
    <property type="molecule type" value="Genomic_DNA"/>
</dbReference>
<dbReference type="InterPro" id="IPR036388">
    <property type="entry name" value="WH-like_DNA-bd_sf"/>
</dbReference>
<dbReference type="RefSeq" id="WP_131918744.1">
    <property type="nucleotide sequence ID" value="NZ_JAOQNU010000007.1"/>
</dbReference>
<protein>
    <submittedName>
        <fullName evidence="1">BadM/Rrf2 family transcriptional regulator</fullName>
    </submittedName>
</protein>
<evidence type="ECO:0000313" key="1">
    <source>
        <dbReference type="EMBL" id="TCP65019.1"/>
    </source>
</evidence>
<dbReference type="OrthoDB" id="9808360at2"/>
<proteinExistence type="predicted"/>
<accession>A0A4R2RQJ8</accession>
<dbReference type="PROSITE" id="PS51197">
    <property type="entry name" value="HTH_RRF2_2"/>
    <property type="match status" value="1"/>
</dbReference>
<dbReference type="SUPFAM" id="SSF46785">
    <property type="entry name" value="Winged helix' DNA-binding domain"/>
    <property type="match status" value="1"/>
</dbReference>
<dbReference type="InterPro" id="IPR000944">
    <property type="entry name" value="Tscrpt_reg_Rrf2"/>
</dbReference>
<dbReference type="AlphaFoldDB" id="A0A4R2RQJ8"/>
<dbReference type="InterPro" id="IPR036390">
    <property type="entry name" value="WH_DNA-bd_sf"/>
</dbReference>
<organism evidence="1 2">
    <name type="scientific">Heliophilum fasciatum</name>
    <dbReference type="NCBI Taxonomy" id="35700"/>
    <lineage>
        <taxon>Bacteria</taxon>
        <taxon>Bacillati</taxon>
        <taxon>Bacillota</taxon>
        <taxon>Clostridia</taxon>
        <taxon>Eubacteriales</taxon>
        <taxon>Heliobacteriaceae</taxon>
        <taxon>Heliophilum</taxon>
    </lineage>
</organism>
<dbReference type="GO" id="GO:0003700">
    <property type="term" value="F:DNA-binding transcription factor activity"/>
    <property type="evidence" value="ECO:0007669"/>
    <property type="project" value="TreeGrafter"/>
</dbReference>
<name>A0A4R2RQJ8_9FIRM</name>
<dbReference type="PANTHER" id="PTHR33221:SF2">
    <property type="entry name" value="TRANSCRIPTIONAL REGULATOR"/>
    <property type="match status" value="1"/>
</dbReference>
<comment type="caution">
    <text evidence="1">The sequence shown here is derived from an EMBL/GenBank/DDBJ whole genome shotgun (WGS) entry which is preliminary data.</text>
</comment>
<evidence type="ECO:0000313" key="2">
    <source>
        <dbReference type="Proteomes" id="UP000294813"/>
    </source>
</evidence>
<dbReference type="Proteomes" id="UP000294813">
    <property type="component" value="Unassembled WGS sequence"/>
</dbReference>
<dbReference type="GO" id="GO:0005829">
    <property type="term" value="C:cytosol"/>
    <property type="evidence" value="ECO:0007669"/>
    <property type="project" value="TreeGrafter"/>
</dbReference>
<dbReference type="PANTHER" id="PTHR33221">
    <property type="entry name" value="WINGED HELIX-TURN-HELIX TRANSCRIPTIONAL REGULATOR, RRF2 FAMILY"/>
    <property type="match status" value="1"/>
</dbReference>
<dbReference type="Pfam" id="PF02082">
    <property type="entry name" value="Rrf2"/>
    <property type="match status" value="1"/>
</dbReference>